<keyword evidence="7 17" id="KW-0812">Transmembrane</keyword>
<evidence type="ECO:0000256" key="10">
    <source>
        <dbReference type="ARBA" id="ARBA00022840"/>
    </source>
</evidence>
<dbReference type="Gene3D" id="3.40.50.2300">
    <property type="match status" value="1"/>
</dbReference>
<keyword evidence="8" id="KW-0547">Nucleotide-binding</keyword>
<dbReference type="Gene3D" id="6.10.340.10">
    <property type="match status" value="1"/>
</dbReference>
<evidence type="ECO:0000259" key="21">
    <source>
        <dbReference type="PROSITE" id="PS50113"/>
    </source>
</evidence>
<evidence type="ECO:0000256" key="4">
    <source>
        <dbReference type="ARBA" id="ARBA00022475"/>
    </source>
</evidence>
<evidence type="ECO:0000256" key="13">
    <source>
        <dbReference type="ARBA" id="ARBA00023136"/>
    </source>
</evidence>
<dbReference type="SMART" id="SM00091">
    <property type="entry name" value="PAS"/>
    <property type="match status" value="1"/>
</dbReference>
<dbReference type="PANTHER" id="PTHR45339:SF1">
    <property type="entry name" value="HYBRID SIGNAL TRANSDUCTION HISTIDINE KINASE J"/>
    <property type="match status" value="1"/>
</dbReference>
<feature type="domain" description="Histidine kinase" evidence="18">
    <location>
        <begin position="402"/>
        <end position="622"/>
    </location>
</feature>
<dbReference type="PANTHER" id="PTHR45339">
    <property type="entry name" value="HYBRID SIGNAL TRANSDUCTION HISTIDINE KINASE J"/>
    <property type="match status" value="1"/>
</dbReference>
<keyword evidence="10" id="KW-0067">ATP-binding</keyword>
<dbReference type="InterPro" id="IPR005467">
    <property type="entry name" value="His_kinase_dom"/>
</dbReference>
<dbReference type="Pfam" id="PF02518">
    <property type="entry name" value="HATPase_c"/>
    <property type="match status" value="1"/>
</dbReference>
<evidence type="ECO:0000256" key="1">
    <source>
        <dbReference type="ARBA" id="ARBA00000085"/>
    </source>
</evidence>
<keyword evidence="4" id="KW-1003">Cell membrane</keyword>
<accession>E4U0I3</accession>
<dbReference type="SUPFAM" id="SSF55785">
    <property type="entry name" value="PYP-like sensor domain (PAS domain)"/>
    <property type="match status" value="1"/>
</dbReference>
<reference evidence="22 23" key="1">
    <citation type="journal article" date="2012" name="Stand. Genomic Sci.">
        <title>Complete genome sequence of the sulfur compounds oxidizing chemolithoautotroph Sulfuricurvum kujiense type strain (YK-1(T)).</title>
        <authorList>
            <person name="Han C."/>
            <person name="Kotsyurbenko O."/>
            <person name="Chertkov O."/>
            <person name="Held B."/>
            <person name="Lapidus A."/>
            <person name="Nolan M."/>
            <person name="Lucas S."/>
            <person name="Hammon N."/>
            <person name="Deshpande S."/>
            <person name="Cheng J.F."/>
            <person name="Tapia R."/>
            <person name="Goodwin L.A."/>
            <person name="Pitluck S."/>
            <person name="Liolios K."/>
            <person name="Pagani I."/>
            <person name="Ivanova N."/>
            <person name="Mavromatis K."/>
            <person name="Mikhailova N."/>
            <person name="Pati A."/>
            <person name="Chen A."/>
            <person name="Palaniappan K."/>
            <person name="Land M."/>
            <person name="Hauser L."/>
            <person name="Chang Y.J."/>
            <person name="Jeffries C.D."/>
            <person name="Brambilla E.M."/>
            <person name="Rohde M."/>
            <person name="Spring S."/>
            <person name="Sikorski J."/>
            <person name="Goker M."/>
            <person name="Woyke T."/>
            <person name="Bristow J."/>
            <person name="Eisen J.A."/>
            <person name="Markowitz V."/>
            <person name="Hugenholtz P."/>
            <person name="Kyrpides N.C."/>
            <person name="Klenk H.P."/>
            <person name="Detter J.C."/>
        </authorList>
    </citation>
    <scope>NUCLEOTIDE SEQUENCE [LARGE SCALE GENOMIC DNA]</scope>
    <source>
        <strain evidence="23">ATCC BAA-921 / DSM 16994 / JCM 11577 / YK-1</strain>
    </source>
</reference>
<dbReference type="Pfam" id="PF00072">
    <property type="entry name" value="Response_reg"/>
    <property type="match status" value="1"/>
</dbReference>
<keyword evidence="6" id="KW-0808">Transferase</keyword>
<dbReference type="FunFam" id="3.30.565.10:FF:000010">
    <property type="entry name" value="Sensor histidine kinase RcsC"/>
    <property type="match status" value="1"/>
</dbReference>
<dbReference type="SMART" id="SM00388">
    <property type="entry name" value="HisKA"/>
    <property type="match status" value="1"/>
</dbReference>
<evidence type="ECO:0000256" key="2">
    <source>
        <dbReference type="ARBA" id="ARBA00004651"/>
    </source>
</evidence>
<comment type="subcellular location">
    <subcellularLocation>
        <location evidence="2">Cell membrane</location>
        <topology evidence="2">Multi-pass membrane protein</topology>
    </subcellularLocation>
</comment>
<keyword evidence="9 22" id="KW-0418">Kinase</keyword>
<dbReference type="SUPFAM" id="SSF52172">
    <property type="entry name" value="CheY-like"/>
    <property type="match status" value="1"/>
</dbReference>
<dbReference type="eggNOG" id="COG0784">
    <property type="taxonomic scope" value="Bacteria"/>
</dbReference>
<gene>
    <name evidence="22" type="ordered locus">Sulku_1639</name>
</gene>
<keyword evidence="12" id="KW-0902">Two-component regulatory system</keyword>
<evidence type="ECO:0000256" key="3">
    <source>
        <dbReference type="ARBA" id="ARBA00012438"/>
    </source>
</evidence>
<dbReference type="EMBL" id="CP002355">
    <property type="protein sequence ID" value="ADR34300.1"/>
    <property type="molecule type" value="Genomic_DNA"/>
</dbReference>
<evidence type="ECO:0000259" key="18">
    <source>
        <dbReference type="PROSITE" id="PS50109"/>
    </source>
</evidence>
<dbReference type="SMART" id="SM00448">
    <property type="entry name" value="REC"/>
    <property type="match status" value="1"/>
</dbReference>
<dbReference type="CDD" id="cd00082">
    <property type="entry name" value="HisKA"/>
    <property type="match status" value="1"/>
</dbReference>
<evidence type="ECO:0000256" key="7">
    <source>
        <dbReference type="ARBA" id="ARBA00022692"/>
    </source>
</evidence>
<evidence type="ECO:0000256" key="6">
    <source>
        <dbReference type="ARBA" id="ARBA00022679"/>
    </source>
</evidence>
<feature type="domain" description="PAS" evidence="20">
    <location>
        <begin position="257"/>
        <end position="329"/>
    </location>
</feature>
<dbReference type="GO" id="GO:0005886">
    <property type="term" value="C:plasma membrane"/>
    <property type="evidence" value="ECO:0007669"/>
    <property type="project" value="UniProtKB-SubCell"/>
</dbReference>
<dbReference type="CDD" id="cd17546">
    <property type="entry name" value="REC_hyHK_CKI1_RcsC-like"/>
    <property type="match status" value="1"/>
</dbReference>
<dbReference type="InterPro" id="IPR035965">
    <property type="entry name" value="PAS-like_dom_sf"/>
</dbReference>
<dbReference type="STRING" id="709032.Sulku_1639"/>
<dbReference type="Pfam" id="PF00512">
    <property type="entry name" value="HisKA"/>
    <property type="match status" value="1"/>
</dbReference>
<organism evidence="22 23">
    <name type="scientific">Sulfuricurvum kujiense (strain ATCC BAA-921 / DSM 16994 / JCM 11577 / YK-1)</name>
    <dbReference type="NCBI Taxonomy" id="709032"/>
    <lineage>
        <taxon>Bacteria</taxon>
        <taxon>Pseudomonadati</taxon>
        <taxon>Campylobacterota</taxon>
        <taxon>Epsilonproteobacteria</taxon>
        <taxon>Campylobacterales</taxon>
        <taxon>Sulfurimonadaceae</taxon>
        <taxon>Sulfuricurvum</taxon>
    </lineage>
</organism>
<dbReference type="PROSITE" id="PS50112">
    <property type="entry name" value="PAS"/>
    <property type="match status" value="1"/>
</dbReference>
<evidence type="ECO:0000256" key="12">
    <source>
        <dbReference type="ARBA" id="ARBA00023012"/>
    </source>
</evidence>
<evidence type="ECO:0000259" key="19">
    <source>
        <dbReference type="PROSITE" id="PS50110"/>
    </source>
</evidence>
<dbReference type="Pfam" id="PF08448">
    <property type="entry name" value="PAS_4"/>
    <property type="match status" value="1"/>
</dbReference>
<dbReference type="AlphaFoldDB" id="E4U0I3"/>
<evidence type="ECO:0000256" key="5">
    <source>
        <dbReference type="ARBA" id="ARBA00022553"/>
    </source>
</evidence>
<dbReference type="InterPro" id="IPR011006">
    <property type="entry name" value="CheY-like_superfamily"/>
</dbReference>
<evidence type="ECO:0000256" key="17">
    <source>
        <dbReference type="SAM" id="Phobius"/>
    </source>
</evidence>
<dbReference type="CDD" id="cd16922">
    <property type="entry name" value="HATPase_EvgS-ArcB-TorS-like"/>
    <property type="match status" value="1"/>
</dbReference>
<dbReference type="eggNOG" id="COG2198">
    <property type="taxonomic scope" value="Bacteria"/>
</dbReference>
<dbReference type="PROSITE" id="PS50109">
    <property type="entry name" value="HIS_KIN"/>
    <property type="match status" value="1"/>
</dbReference>
<comment type="catalytic activity">
    <reaction evidence="1">
        <text>ATP + protein L-histidine = ADP + protein N-phospho-L-histidine.</text>
        <dbReference type="EC" id="2.7.13.3"/>
    </reaction>
</comment>
<dbReference type="InterPro" id="IPR013656">
    <property type="entry name" value="PAS_4"/>
</dbReference>
<evidence type="ECO:0000256" key="14">
    <source>
        <dbReference type="ARBA" id="ARBA00064003"/>
    </source>
</evidence>
<comment type="subunit">
    <text evidence="14">At low DSF concentrations, interacts with RpfF.</text>
</comment>
<dbReference type="InterPro" id="IPR000014">
    <property type="entry name" value="PAS"/>
</dbReference>
<dbReference type="InterPro" id="IPR003661">
    <property type="entry name" value="HisK_dim/P_dom"/>
</dbReference>
<dbReference type="SUPFAM" id="SSF47226">
    <property type="entry name" value="Histidine-containing phosphotransfer domain, HPT domain"/>
    <property type="match status" value="1"/>
</dbReference>
<evidence type="ECO:0000256" key="15">
    <source>
        <dbReference type="ARBA" id="ARBA00068150"/>
    </source>
</evidence>
<sequence length="977" mass="110649">MRLSFRYRFILAFLSIELLFISLIVFFNFMSLSKLSHSLIEEKIETATALFTEMAKTPLIVYDLGALDNQADSFVKLKNIVAVKILDKKQRLLCNVSTDMQINLDRFDTLSGNIEKNGRVFRLVSAPIKIDNEQIGEAKILFEITDSLKIIDDNRDLTLLLIMIEMTISTLVSYIIGHKLTNALNELTFYAQRIAKDEDAQSVNSETTGEEIAVLSKTLHHMHKRIIERNKTLNGVVAKLKEDIIQRNELENKLLFEKSINKTLVESANAIIAMLNRDGVMININPYGERFTGFTQQEIASEPYFWARFLPPEMHDKVVNIISNARKGTITRSFQNAWVSKDGIERMFEWSNALVLDEKGQMQYVTTIGIDITEQKERQLELEKAKEAAETAAKAKADFLANMSHEIRTPLNGIIGLTELVLKTDLEPKQRDFLEKSNLSSHALLDIINDILDYSKIEAGKFDLENKPFELNNVIQNIMSLFEFQAVQKGIILTYDIQLNENVMIGDALRLTQILTNLVGNAVKFTESGHIGIRVISTDENEEDIRLQFSVEDTGIGMNAEAQNKLFQEFSQADTSITRKYGGSGLGLAISKQLVQMMGGDIWVESEEGIGSRFIFTTVFGKIRSSVYRSFEKKTARSQSDVDDIRGARILLAEDNGINQIVVVEMLENADLIVDVAANGKEAVEQAQSHLYDLILMDLQMPVMDGFEAAKAIRAIPEYKDVPIIALSAAVMQQDKEFTSAAGMNEHLSKPVDYDALIEVLIRWIKPRQRGYDFSENKKNVIAHEEIFGTIEGIDLKELSNRIGNNGEKIKRYLLYFCNEYENFESRIDFSNLKMAPFKHLIHTMKGASGNLSMFKVYALVNDIENSDDAKEIEGLTFRLIAAIHDVIEAIRSFYQERVPDEMNESYTPDEIKTTINAVMEDLAQSAVIDSERIVLLERMLSEISDADSRKKVIEYLNSYQYDNALRMLQNIVGSIG</sequence>
<dbReference type="HOGENOM" id="CLU_000445_114_15_7"/>
<dbReference type="FunFam" id="1.10.287.130:FF:000002">
    <property type="entry name" value="Two-component osmosensing histidine kinase"/>
    <property type="match status" value="1"/>
</dbReference>
<evidence type="ECO:0000313" key="22">
    <source>
        <dbReference type="EMBL" id="ADR34300.1"/>
    </source>
</evidence>
<proteinExistence type="predicted"/>
<dbReference type="Gene3D" id="3.30.565.10">
    <property type="entry name" value="Histidine kinase-like ATPase, C-terminal domain"/>
    <property type="match status" value="1"/>
</dbReference>
<dbReference type="SUPFAM" id="SSF55874">
    <property type="entry name" value="ATPase domain of HSP90 chaperone/DNA topoisomerase II/histidine kinase"/>
    <property type="match status" value="1"/>
</dbReference>
<dbReference type="PRINTS" id="PR00344">
    <property type="entry name" value="BCTRLSENSOR"/>
</dbReference>
<dbReference type="Proteomes" id="UP000008721">
    <property type="component" value="Chromosome"/>
</dbReference>
<dbReference type="InterPro" id="IPR036890">
    <property type="entry name" value="HATPase_C_sf"/>
</dbReference>
<dbReference type="OrthoDB" id="9813151at2"/>
<dbReference type="SMART" id="SM00387">
    <property type="entry name" value="HATPase_c"/>
    <property type="match status" value="1"/>
</dbReference>
<dbReference type="EC" id="2.7.13.3" evidence="3"/>
<evidence type="ECO:0000256" key="11">
    <source>
        <dbReference type="ARBA" id="ARBA00022989"/>
    </source>
</evidence>
<dbReference type="RefSeq" id="WP_013460497.1">
    <property type="nucleotide sequence ID" value="NC_014762.1"/>
</dbReference>
<dbReference type="PROSITE" id="PS50110">
    <property type="entry name" value="RESPONSE_REGULATORY"/>
    <property type="match status" value="1"/>
</dbReference>
<feature type="transmembrane region" description="Helical" evidence="17">
    <location>
        <begin position="6"/>
        <end position="29"/>
    </location>
</feature>
<dbReference type="InterPro" id="IPR001789">
    <property type="entry name" value="Sig_transdc_resp-reg_receiver"/>
</dbReference>
<keyword evidence="23" id="KW-1185">Reference proteome</keyword>
<dbReference type="NCBIfam" id="TIGR00229">
    <property type="entry name" value="sensory_box"/>
    <property type="match status" value="1"/>
</dbReference>
<keyword evidence="5 16" id="KW-0597">Phosphoprotein</keyword>
<feature type="modified residue" description="4-aspartylphosphate" evidence="16">
    <location>
        <position position="698"/>
    </location>
</feature>
<dbReference type="GO" id="GO:0000155">
    <property type="term" value="F:phosphorelay sensor kinase activity"/>
    <property type="evidence" value="ECO:0007669"/>
    <property type="project" value="InterPro"/>
</dbReference>
<evidence type="ECO:0000256" key="8">
    <source>
        <dbReference type="ARBA" id="ARBA00022741"/>
    </source>
</evidence>
<dbReference type="Gene3D" id="1.10.287.130">
    <property type="match status" value="1"/>
</dbReference>
<protein>
    <recommendedName>
        <fullName evidence="15">Sensory/regulatory protein RpfC</fullName>
        <ecNumber evidence="3">2.7.13.3</ecNumber>
    </recommendedName>
</protein>
<dbReference type="InterPro" id="IPR000700">
    <property type="entry name" value="PAS-assoc_C"/>
</dbReference>
<dbReference type="Gene3D" id="3.30.450.20">
    <property type="entry name" value="PAS domain"/>
    <property type="match status" value="1"/>
</dbReference>
<dbReference type="SUPFAM" id="SSF47384">
    <property type="entry name" value="Homodimeric domain of signal transducing histidine kinase"/>
    <property type="match status" value="1"/>
</dbReference>
<dbReference type="InterPro" id="IPR036641">
    <property type="entry name" value="HPT_dom_sf"/>
</dbReference>
<evidence type="ECO:0000259" key="20">
    <source>
        <dbReference type="PROSITE" id="PS50112"/>
    </source>
</evidence>
<keyword evidence="13 17" id="KW-0472">Membrane</keyword>
<dbReference type="GO" id="GO:0005524">
    <property type="term" value="F:ATP binding"/>
    <property type="evidence" value="ECO:0007669"/>
    <property type="project" value="UniProtKB-KW"/>
</dbReference>
<dbReference type="InterPro" id="IPR036097">
    <property type="entry name" value="HisK_dim/P_sf"/>
</dbReference>
<evidence type="ECO:0000256" key="16">
    <source>
        <dbReference type="PROSITE-ProRule" id="PRU00169"/>
    </source>
</evidence>
<dbReference type="PROSITE" id="PS50113">
    <property type="entry name" value="PAC"/>
    <property type="match status" value="1"/>
</dbReference>
<feature type="domain" description="PAC" evidence="21">
    <location>
        <begin position="332"/>
        <end position="384"/>
    </location>
</feature>
<name>E4U0I3_SULKY</name>
<dbReference type="eggNOG" id="COG5002">
    <property type="taxonomic scope" value="Bacteria"/>
</dbReference>
<evidence type="ECO:0000256" key="9">
    <source>
        <dbReference type="ARBA" id="ARBA00022777"/>
    </source>
</evidence>
<dbReference type="KEGG" id="sku:Sulku_1639"/>
<dbReference type="InterPro" id="IPR004358">
    <property type="entry name" value="Sig_transdc_His_kin-like_C"/>
</dbReference>
<dbReference type="InterPro" id="IPR003594">
    <property type="entry name" value="HATPase_dom"/>
</dbReference>
<keyword evidence="11 17" id="KW-1133">Transmembrane helix</keyword>
<evidence type="ECO:0000313" key="23">
    <source>
        <dbReference type="Proteomes" id="UP000008721"/>
    </source>
</evidence>
<dbReference type="CDD" id="cd00130">
    <property type="entry name" value="PAS"/>
    <property type="match status" value="1"/>
</dbReference>
<feature type="domain" description="Response regulatory" evidence="19">
    <location>
        <begin position="649"/>
        <end position="765"/>
    </location>
</feature>
<dbReference type="Gene3D" id="1.20.120.160">
    <property type="entry name" value="HPT domain"/>
    <property type="match status" value="1"/>
</dbReference>